<dbReference type="Proteomes" id="UP001396334">
    <property type="component" value="Unassembled WGS sequence"/>
</dbReference>
<name>A0ABR2U9X2_9ROSI</name>
<dbReference type="EMBL" id="JBBPBN010000001">
    <property type="protein sequence ID" value="KAK9046389.1"/>
    <property type="molecule type" value="Genomic_DNA"/>
</dbReference>
<evidence type="ECO:0000313" key="2">
    <source>
        <dbReference type="EMBL" id="KAK9046389.1"/>
    </source>
</evidence>
<sequence length="193" mass="21432">MLSLSLSQTRTICNMLSGGSNVFQLEYASVCNSSKSCSPFGDGTGYLPPVMSLSMIQCSADRLSLRFLIGFQSNSYRGYYSSSNIGTSLIGEGTWDAKSNRLCIVACRIYDASSSLEKSRVGDCATRLSLRFPAVLSIGHTSIVEGEIWSMKTRNEAGFFERIEFQNTGRYRGWIQLQGLRYENTQMDKVKKS</sequence>
<organism evidence="2 3">
    <name type="scientific">Hibiscus sabdariffa</name>
    <name type="common">roselle</name>
    <dbReference type="NCBI Taxonomy" id="183260"/>
    <lineage>
        <taxon>Eukaryota</taxon>
        <taxon>Viridiplantae</taxon>
        <taxon>Streptophyta</taxon>
        <taxon>Embryophyta</taxon>
        <taxon>Tracheophyta</taxon>
        <taxon>Spermatophyta</taxon>
        <taxon>Magnoliopsida</taxon>
        <taxon>eudicotyledons</taxon>
        <taxon>Gunneridae</taxon>
        <taxon>Pentapetalae</taxon>
        <taxon>rosids</taxon>
        <taxon>malvids</taxon>
        <taxon>Malvales</taxon>
        <taxon>Malvaceae</taxon>
        <taxon>Malvoideae</taxon>
        <taxon>Hibiscus</taxon>
    </lineage>
</organism>
<proteinExistence type="predicted"/>
<keyword evidence="3" id="KW-1185">Reference proteome</keyword>
<gene>
    <name evidence="2" type="ORF">V6N11_052277</name>
</gene>
<reference evidence="2 3" key="1">
    <citation type="journal article" date="2024" name="G3 (Bethesda)">
        <title>Genome assembly of Hibiscus sabdariffa L. provides insights into metabolisms of medicinal natural products.</title>
        <authorList>
            <person name="Kim T."/>
        </authorList>
    </citation>
    <scope>NUCLEOTIDE SEQUENCE [LARGE SCALE GENOMIC DNA]</scope>
    <source>
        <strain evidence="2">TK-2024</strain>
        <tissue evidence="2">Old leaves</tissue>
    </source>
</reference>
<evidence type="ECO:0000313" key="3">
    <source>
        <dbReference type="Proteomes" id="UP001396334"/>
    </source>
</evidence>
<feature type="domain" description="DUF2921" evidence="1">
    <location>
        <begin position="15"/>
        <end position="163"/>
    </location>
</feature>
<dbReference type="PANTHER" id="PTHR33389">
    <property type="entry name" value="FAMILY PROTEIN, PUTATIVE (DUF2921)-RELATED"/>
    <property type="match status" value="1"/>
</dbReference>
<evidence type="ECO:0000259" key="1">
    <source>
        <dbReference type="Pfam" id="PF25333"/>
    </source>
</evidence>
<accession>A0ABR2U9X2</accession>
<dbReference type="InterPro" id="IPR057425">
    <property type="entry name" value="DUF2921_N"/>
</dbReference>
<dbReference type="Pfam" id="PF25333">
    <property type="entry name" value="DUF2921_N"/>
    <property type="match status" value="1"/>
</dbReference>
<comment type="caution">
    <text evidence="2">The sequence shown here is derived from an EMBL/GenBank/DDBJ whole genome shotgun (WGS) entry which is preliminary data.</text>
</comment>
<dbReference type="PANTHER" id="PTHR33389:SF34">
    <property type="entry name" value="DUF2921 FAMILY PROTEIN"/>
    <property type="match status" value="1"/>
</dbReference>
<protein>
    <recommendedName>
        <fullName evidence="1">DUF2921 domain-containing protein</fullName>
    </recommendedName>
</protein>